<sequence>VDGIWLHTLDGGGRSILLWSRKLDKERDNQWIEVVEEDAGEKRSDHGHYMPKEYFFKLSSYAQVSDNYTGDKCFQLIDKHGWGLYVLYSIRSGKGELQESPDYLAEFGPDYFGAIAHGPRDVPPWLRE</sequence>
<gene>
    <name evidence="1" type="ORF">S01H1_49782</name>
</gene>
<comment type="caution">
    <text evidence="1">The sequence shown here is derived from an EMBL/GenBank/DDBJ whole genome shotgun (WGS) entry which is preliminary data.</text>
</comment>
<protein>
    <submittedName>
        <fullName evidence="1">Uncharacterized protein</fullName>
    </submittedName>
</protein>
<evidence type="ECO:0000313" key="1">
    <source>
        <dbReference type="EMBL" id="GAG24968.1"/>
    </source>
</evidence>
<dbReference type="EMBL" id="BARS01032040">
    <property type="protein sequence ID" value="GAG24968.1"/>
    <property type="molecule type" value="Genomic_DNA"/>
</dbReference>
<name>X0WKG0_9ZZZZ</name>
<feature type="non-terminal residue" evidence="1">
    <location>
        <position position="1"/>
    </location>
</feature>
<reference evidence="1" key="1">
    <citation type="journal article" date="2014" name="Front. Microbiol.">
        <title>High frequency of phylogenetically diverse reductive dehalogenase-homologous genes in deep subseafloor sedimentary metagenomes.</title>
        <authorList>
            <person name="Kawai M."/>
            <person name="Futagami T."/>
            <person name="Toyoda A."/>
            <person name="Takaki Y."/>
            <person name="Nishi S."/>
            <person name="Hori S."/>
            <person name="Arai W."/>
            <person name="Tsubouchi T."/>
            <person name="Morono Y."/>
            <person name="Uchiyama I."/>
            <person name="Ito T."/>
            <person name="Fujiyama A."/>
            <person name="Inagaki F."/>
            <person name="Takami H."/>
        </authorList>
    </citation>
    <scope>NUCLEOTIDE SEQUENCE</scope>
    <source>
        <strain evidence="1">Expedition CK06-06</strain>
    </source>
</reference>
<organism evidence="1">
    <name type="scientific">marine sediment metagenome</name>
    <dbReference type="NCBI Taxonomy" id="412755"/>
    <lineage>
        <taxon>unclassified sequences</taxon>
        <taxon>metagenomes</taxon>
        <taxon>ecological metagenomes</taxon>
    </lineage>
</organism>
<proteinExistence type="predicted"/>
<dbReference type="AlphaFoldDB" id="X0WKG0"/>
<accession>X0WKG0</accession>